<dbReference type="AlphaFoldDB" id="A0A8I0ZVF2"/>
<evidence type="ECO:0000313" key="2">
    <source>
        <dbReference type="Proteomes" id="UP000627573"/>
    </source>
</evidence>
<proteinExistence type="predicted"/>
<dbReference type="Pfam" id="PF19730">
    <property type="entry name" value="DUF6221"/>
    <property type="match status" value="1"/>
</dbReference>
<name>A0A8I0ZVF2_RHOER</name>
<dbReference type="EMBL" id="JAECSB010000085">
    <property type="protein sequence ID" value="MBH5146331.1"/>
    <property type="molecule type" value="Genomic_DNA"/>
</dbReference>
<comment type="caution">
    <text evidence="1">The sequence shown here is derived from an EMBL/GenBank/DDBJ whole genome shotgun (WGS) entry which is preliminary data.</text>
</comment>
<dbReference type="InterPro" id="IPR046193">
    <property type="entry name" value="DUF6221"/>
</dbReference>
<sequence length="135" mass="15464">MSDVTAFLRARLDDDEKIANTAIGRQPEYAEWAYDGDEVFAPRLGERGDRWNVTCDSEGLRPAVEEKDGPHIAHHDPARALRDVAAKCGVVREMEAARTNLEERGINVPFFITWTLWHLAAVYSDHPDYRKEWQI</sequence>
<dbReference type="RefSeq" id="WP_197941956.1">
    <property type="nucleotide sequence ID" value="NZ_JAECSB010000085.1"/>
</dbReference>
<gene>
    <name evidence="1" type="ORF">I3517_27380</name>
</gene>
<organism evidence="1 2">
    <name type="scientific">Rhodococcus erythropolis</name>
    <name type="common">Arthrobacter picolinophilus</name>
    <dbReference type="NCBI Taxonomy" id="1833"/>
    <lineage>
        <taxon>Bacteria</taxon>
        <taxon>Bacillati</taxon>
        <taxon>Actinomycetota</taxon>
        <taxon>Actinomycetes</taxon>
        <taxon>Mycobacteriales</taxon>
        <taxon>Nocardiaceae</taxon>
        <taxon>Rhodococcus</taxon>
        <taxon>Rhodococcus erythropolis group</taxon>
    </lineage>
</organism>
<dbReference type="Proteomes" id="UP000627573">
    <property type="component" value="Unassembled WGS sequence"/>
</dbReference>
<accession>A0A8I0ZVF2</accession>
<protein>
    <submittedName>
        <fullName evidence="1">Uncharacterized protein</fullName>
    </submittedName>
</protein>
<evidence type="ECO:0000313" key="1">
    <source>
        <dbReference type="EMBL" id="MBH5146331.1"/>
    </source>
</evidence>
<reference evidence="1 2" key="1">
    <citation type="submission" date="2020-12" db="EMBL/GenBank/DDBJ databases">
        <title>Draft genome sequence of furan degrading bacterial strain FUR100.</title>
        <authorList>
            <person name="Woiski C."/>
        </authorList>
    </citation>
    <scope>NUCLEOTIDE SEQUENCE [LARGE SCALE GENOMIC DNA]</scope>
    <source>
        <strain evidence="1 2">FUR100</strain>
    </source>
</reference>
<keyword evidence="2" id="KW-1185">Reference proteome</keyword>